<dbReference type="AlphaFoldDB" id="A0A7S4C1F6"/>
<organism evidence="2">
    <name type="scientific">Chrysotila carterae</name>
    <name type="common">Marine alga</name>
    <name type="synonym">Syracosphaera carterae</name>
    <dbReference type="NCBI Taxonomy" id="13221"/>
    <lineage>
        <taxon>Eukaryota</taxon>
        <taxon>Haptista</taxon>
        <taxon>Haptophyta</taxon>
        <taxon>Prymnesiophyceae</taxon>
        <taxon>Isochrysidales</taxon>
        <taxon>Isochrysidaceae</taxon>
        <taxon>Chrysotila</taxon>
    </lineage>
</organism>
<dbReference type="InterPro" id="IPR016181">
    <property type="entry name" value="Acyl_CoA_acyltransferase"/>
</dbReference>
<proteinExistence type="predicted"/>
<dbReference type="SUPFAM" id="SSF55729">
    <property type="entry name" value="Acyl-CoA N-acyltransferases (Nat)"/>
    <property type="match status" value="1"/>
</dbReference>
<accession>A0A7S4C1F6</accession>
<evidence type="ECO:0000256" key="1">
    <source>
        <dbReference type="SAM" id="SignalP"/>
    </source>
</evidence>
<protein>
    <recommendedName>
        <fullName evidence="3">GNAT family N-acetyltransferase</fullName>
    </recommendedName>
</protein>
<dbReference type="Gene3D" id="3.40.630.30">
    <property type="match status" value="1"/>
</dbReference>
<keyword evidence="1" id="KW-0732">Signal</keyword>
<name>A0A7S4C1F6_CHRCT</name>
<feature type="chain" id="PRO_5030995093" description="GNAT family N-acetyltransferase" evidence="1">
    <location>
        <begin position="21"/>
        <end position="517"/>
    </location>
</feature>
<dbReference type="PANTHER" id="PTHR47017">
    <property type="entry name" value="ACYL-COA"/>
    <property type="match status" value="1"/>
</dbReference>
<dbReference type="EMBL" id="HBIZ01056808">
    <property type="protein sequence ID" value="CAE0783300.1"/>
    <property type="molecule type" value="Transcribed_RNA"/>
</dbReference>
<gene>
    <name evidence="2" type="ORF">PCAR00345_LOCUS36003</name>
</gene>
<dbReference type="InterPro" id="IPR007434">
    <property type="entry name" value="FemAB-like"/>
</dbReference>
<sequence length="517" mass="57634">MPASRLPVVLLAFVVAHARAIRSGCAIGRRLCSGSSLTGRPATHRITALLGGSFPTILRCDLFGAHSSTQGSHRRWRARTLDCSQKQMLVRHAEQGVALTLLTSVHGVSRDQWDACAASADGVMENPFVAWDYLAALETSGSVHAREGWSPRHLIALNETSGELIGCVPLYLKSHSRGEYVFDHAWARAYRSLSSCGALEGYYPKLQGCVPFTPVTGPRLLVSGATSLGTAERLARKRLLARALKRLPEQLGVSGVHITFSEREEWLLLAEEGFERRLGLQYHWQNRAGWRCFEDYLADLKQGRRKAIRQERKKVANAGVVVRRLRGKQIEQRHWDAFYQFYLNTVEEKWGQAYLKRSFFDEISGSDLGESVMLIVAELADTGELVAGALNFIGADCIFGRNWGCSQQFDSLHFELCYYQAIEAALELGLTSVEAGAQGDHKIRRGYLPRLTYSAHYMKDSGFTTAVGQFLEAEREQTYLTLSMLCMQESPFKEDPTEYLAEQGVALQGDTLVVEES</sequence>
<evidence type="ECO:0000313" key="2">
    <source>
        <dbReference type="EMBL" id="CAE0783300.1"/>
    </source>
</evidence>
<evidence type="ECO:0008006" key="3">
    <source>
        <dbReference type="Google" id="ProtNLM"/>
    </source>
</evidence>
<feature type="signal peptide" evidence="1">
    <location>
        <begin position="1"/>
        <end position="20"/>
    </location>
</feature>
<reference evidence="2" key="1">
    <citation type="submission" date="2021-01" db="EMBL/GenBank/DDBJ databases">
        <authorList>
            <person name="Corre E."/>
            <person name="Pelletier E."/>
            <person name="Niang G."/>
            <person name="Scheremetjew M."/>
            <person name="Finn R."/>
            <person name="Kale V."/>
            <person name="Holt S."/>
            <person name="Cochrane G."/>
            <person name="Meng A."/>
            <person name="Brown T."/>
            <person name="Cohen L."/>
        </authorList>
    </citation>
    <scope>NUCLEOTIDE SEQUENCE</scope>
    <source>
        <strain evidence="2">CCMP645</strain>
    </source>
</reference>
<dbReference type="PANTHER" id="PTHR47017:SF1">
    <property type="entry name" value="ACYL-COA"/>
    <property type="match status" value="1"/>
</dbReference>
<dbReference type="Pfam" id="PF04339">
    <property type="entry name" value="FemAB_like"/>
    <property type="match status" value="1"/>
</dbReference>